<dbReference type="AlphaFoldDB" id="A0A2A4JHC0"/>
<reference evidence="2" key="1">
    <citation type="submission" date="2017-09" db="EMBL/GenBank/DDBJ databases">
        <title>Contemporary evolution of a Lepidopteran species, Heliothis virescens, in response to modern agricultural practices.</title>
        <authorList>
            <person name="Fritz M.L."/>
            <person name="Deyonke A.M."/>
            <person name="Papanicolaou A."/>
            <person name="Micinski S."/>
            <person name="Westbrook J."/>
            <person name="Gould F."/>
        </authorList>
    </citation>
    <scope>NUCLEOTIDE SEQUENCE [LARGE SCALE GENOMIC DNA]</scope>
    <source>
        <strain evidence="2">HvINT-</strain>
        <tissue evidence="2">Whole body</tissue>
    </source>
</reference>
<protein>
    <submittedName>
        <fullName evidence="2">Uncharacterized protein</fullName>
    </submittedName>
</protein>
<sequence>MDAMGRLCKMVVCLWVVAAGWGGAVAEIGSNMNNISGSMLRDLTDVLGMVEVAYSEPVLNVTYVASVQFDMRAMGPVYNSTHLVIDAIANKQAYPEGNHCSLTPY</sequence>
<evidence type="ECO:0000256" key="1">
    <source>
        <dbReference type="SAM" id="SignalP"/>
    </source>
</evidence>
<comment type="caution">
    <text evidence="2">The sequence shown here is derived from an EMBL/GenBank/DDBJ whole genome shotgun (WGS) entry which is preliminary data.</text>
</comment>
<gene>
    <name evidence="2" type="ORF">B5V51_1929</name>
</gene>
<accession>A0A2A4JHC0</accession>
<feature type="signal peptide" evidence="1">
    <location>
        <begin position="1"/>
        <end position="26"/>
    </location>
</feature>
<organism evidence="2">
    <name type="scientific">Heliothis virescens</name>
    <name type="common">Tobacco budworm moth</name>
    <dbReference type="NCBI Taxonomy" id="7102"/>
    <lineage>
        <taxon>Eukaryota</taxon>
        <taxon>Metazoa</taxon>
        <taxon>Ecdysozoa</taxon>
        <taxon>Arthropoda</taxon>
        <taxon>Hexapoda</taxon>
        <taxon>Insecta</taxon>
        <taxon>Pterygota</taxon>
        <taxon>Neoptera</taxon>
        <taxon>Endopterygota</taxon>
        <taxon>Lepidoptera</taxon>
        <taxon>Glossata</taxon>
        <taxon>Ditrysia</taxon>
        <taxon>Noctuoidea</taxon>
        <taxon>Noctuidae</taxon>
        <taxon>Heliothinae</taxon>
        <taxon>Heliothis</taxon>
    </lineage>
</organism>
<dbReference type="EMBL" id="NWSH01001399">
    <property type="protein sequence ID" value="PCG71371.1"/>
    <property type="molecule type" value="Genomic_DNA"/>
</dbReference>
<feature type="chain" id="PRO_5013263496" evidence="1">
    <location>
        <begin position="27"/>
        <end position="105"/>
    </location>
</feature>
<proteinExistence type="predicted"/>
<evidence type="ECO:0000313" key="2">
    <source>
        <dbReference type="EMBL" id="PCG71371.1"/>
    </source>
</evidence>
<name>A0A2A4JHC0_HELVI</name>
<keyword evidence="1" id="KW-0732">Signal</keyword>